<gene>
    <name evidence="9" type="ORF">FFLO_04055</name>
</gene>
<dbReference type="Gene3D" id="1.20.1250.20">
    <property type="entry name" value="MFS general substrate transporter like domains"/>
    <property type="match status" value="1"/>
</dbReference>
<feature type="transmembrane region" description="Helical" evidence="7">
    <location>
        <begin position="432"/>
        <end position="454"/>
    </location>
</feature>
<sequence length="638" mass="70364">MSDDRPGRARSQTTPTPRMGLYRMITPIDHIDGLTIDEHDHNPSETPAGTPRTSLTLVNGVEGGFGQPIGESGIGTKRRIEPVFEEGHETEVGSPDSHDQVLREKLSASQAQRPDQSLSKRETFSRDKEQSKPQSRRQSLTRKITGTLRPSASRLSEDQGQGVSPEERKWKDDIVTFDSKTDPANPKNWSFRRKLLTTGLYGLTTMSSTFASSIFSSAGRYYGEEFGLSTETTVLGVSLFILGYVPGPLIWAPVSEEYGRRFSILGPVFIFACFTAATAVAKDPQTIFVTRFFQGLFASAPVTTVGGGLADMWDQKERGSAVVFYSLAVVAGPTLGPIIGGAAAQSYLGWRWTEWLSLILTCLVLVLDIIFLPETFAAVILTRKAARLRRSTKRWALHSKHEERERDLVKFLENNLTLPLRMIATEPMVTCITLYNSFTYGILYMLFGAIPVIYQDNRGWNSLVGALPFLGVLVGCFIAAAINIAWSTFVFGPHLERNGGRARPEMRLPPMMLGSILFPSGFFLAGWTSNPSIHWFPSVLGFTLIGVSFLLIFQSGLNYLIDSYTKLAASTVASNTFLRSIFAVGLPFAVAPMFRNLGVAWACSTLGFIALVLGAFPFVFYVYGPKLRARSTLIESFD</sequence>
<feature type="region of interest" description="Disordered" evidence="6">
    <location>
        <begin position="34"/>
        <end position="170"/>
    </location>
</feature>
<feature type="compositionally biased region" description="Basic and acidic residues" evidence="6">
    <location>
        <begin position="34"/>
        <end position="43"/>
    </location>
</feature>
<feature type="transmembrane region" description="Helical" evidence="7">
    <location>
        <begin position="200"/>
        <end position="222"/>
    </location>
</feature>
<dbReference type="InterPro" id="IPR011701">
    <property type="entry name" value="MFS"/>
</dbReference>
<feature type="transmembrane region" description="Helical" evidence="7">
    <location>
        <begin position="322"/>
        <end position="343"/>
    </location>
</feature>
<dbReference type="GO" id="GO:0022857">
    <property type="term" value="F:transmembrane transporter activity"/>
    <property type="evidence" value="ECO:0007669"/>
    <property type="project" value="InterPro"/>
</dbReference>
<comment type="caution">
    <text evidence="9">The sequence shown here is derived from an EMBL/GenBank/DDBJ whole genome shotgun (WGS) entry which is preliminary data.</text>
</comment>
<dbReference type="AlphaFoldDB" id="A0A8K0JJN1"/>
<evidence type="ECO:0000313" key="10">
    <source>
        <dbReference type="Proteomes" id="UP000812966"/>
    </source>
</evidence>
<keyword evidence="3 7" id="KW-0812">Transmembrane</keyword>
<protein>
    <recommendedName>
        <fullName evidence="8">Major facilitator superfamily (MFS) profile domain-containing protein</fullName>
    </recommendedName>
</protein>
<keyword evidence="5 7" id="KW-0472">Membrane</keyword>
<accession>A0A8K0JJN1</accession>
<dbReference type="PROSITE" id="PS50850">
    <property type="entry name" value="MFS"/>
    <property type="match status" value="1"/>
</dbReference>
<feature type="transmembrane region" description="Helical" evidence="7">
    <location>
        <begin position="511"/>
        <end position="529"/>
    </location>
</feature>
<feature type="compositionally biased region" description="Polar residues" evidence="6">
    <location>
        <begin position="132"/>
        <end position="162"/>
    </location>
</feature>
<keyword evidence="10" id="KW-1185">Reference proteome</keyword>
<evidence type="ECO:0000256" key="1">
    <source>
        <dbReference type="ARBA" id="ARBA00004141"/>
    </source>
</evidence>
<feature type="compositionally biased region" description="Polar residues" evidence="6">
    <location>
        <begin position="107"/>
        <end position="117"/>
    </location>
</feature>
<dbReference type="Proteomes" id="UP000812966">
    <property type="component" value="Unassembled WGS sequence"/>
</dbReference>
<feature type="compositionally biased region" description="Basic and acidic residues" evidence="6">
    <location>
        <begin position="118"/>
        <end position="131"/>
    </location>
</feature>
<dbReference type="FunFam" id="1.20.1250.20:FF:000011">
    <property type="entry name" value="MFS multidrug transporter, putative"/>
    <property type="match status" value="1"/>
</dbReference>
<organism evidence="9 10">
    <name type="scientific">Filobasidium floriforme</name>
    <dbReference type="NCBI Taxonomy" id="5210"/>
    <lineage>
        <taxon>Eukaryota</taxon>
        <taxon>Fungi</taxon>
        <taxon>Dikarya</taxon>
        <taxon>Basidiomycota</taxon>
        <taxon>Agaricomycotina</taxon>
        <taxon>Tremellomycetes</taxon>
        <taxon>Filobasidiales</taxon>
        <taxon>Filobasidiaceae</taxon>
        <taxon>Filobasidium</taxon>
    </lineage>
</organism>
<evidence type="ECO:0000259" key="8">
    <source>
        <dbReference type="PROSITE" id="PS50850"/>
    </source>
</evidence>
<dbReference type="PANTHER" id="PTHR23502:SF31">
    <property type="entry name" value="POLYAMINE TRANSPORTER 1"/>
    <property type="match status" value="1"/>
</dbReference>
<keyword evidence="4 7" id="KW-1133">Transmembrane helix</keyword>
<proteinExistence type="predicted"/>
<feature type="transmembrane region" description="Helical" evidence="7">
    <location>
        <begin position="355"/>
        <end position="381"/>
    </location>
</feature>
<dbReference type="SUPFAM" id="SSF103473">
    <property type="entry name" value="MFS general substrate transporter"/>
    <property type="match status" value="1"/>
</dbReference>
<evidence type="ECO:0000256" key="4">
    <source>
        <dbReference type="ARBA" id="ARBA00022989"/>
    </source>
</evidence>
<feature type="compositionally biased region" description="Polar residues" evidence="6">
    <location>
        <begin position="44"/>
        <end position="57"/>
    </location>
</feature>
<dbReference type="InterPro" id="IPR036259">
    <property type="entry name" value="MFS_trans_sf"/>
</dbReference>
<feature type="domain" description="Major facilitator superfamily (MFS) profile" evidence="8">
    <location>
        <begin position="197"/>
        <end position="628"/>
    </location>
</feature>
<reference evidence="9" key="1">
    <citation type="submission" date="2020-04" db="EMBL/GenBank/DDBJ databases">
        <title>Analysis of mating type loci in Filobasidium floriforme.</title>
        <authorList>
            <person name="Nowrousian M."/>
        </authorList>
    </citation>
    <scope>NUCLEOTIDE SEQUENCE</scope>
    <source>
        <strain evidence="9">CBS 6242</strain>
    </source>
</reference>
<feature type="transmembrane region" description="Helical" evidence="7">
    <location>
        <begin position="234"/>
        <end position="252"/>
    </location>
</feature>
<dbReference type="PANTHER" id="PTHR23502">
    <property type="entry name" value="MAJOR FACILITATOR SUPERFAMILY"/>
    <property type="match status" value="1"/>
</dbReference>
<feature type="compositionally biased region" description="Basic and acidic residues" evidence="6">
    <location>
        <begin position="78"/>
        <end position="106"/>
    </location>
</feature>
<keyword evidence="2" id="KW-0813">Transport</keyword>
<dbReference type="Pfam" id="PF07690">
    <property type="entry name" value="MFS_1"/>
    <property type="match status" value="1"/>
</dbReference>
<feature type="transmembrane region" description="Helical" evidence="7">
    <location>
        <begin position="466"/>
        <end position="491"/>
    </location>
</feature>
<dbReference type="CDD" id="cd17323">
    <property type="entry name" value="MFS_Tpo1_MDR_like"/>
    <property type="match status" value="1"/>
</dbReference>
<feature type="transmembrane region" description="Helical" evidence="7">
    <location>
        <begin position="535"/>
        <end position="560"/>
    </location>
</feature>
<dbReference type="GO" id="GO:0005886">
    <property type="term" value="C:plasma membrane"/>
    <property type="evidence" value="ECO:0007669"/>
    <property type="project" value="TreeGrafter"/>
</dbReference>
<comment type="subcellular location">
    <subcellularLocation>
        <location evidence="1">Membrane</location>
        <topology evidence="1">Multi-pass membrane protein</topology>
    </subcellularLocation>
</comment>
<evidence type="ECO:0000256" key="2">
    <source>
        <dbReference type="ARBA" id="ARBA00022448"/>
    </source>
</evidence>
<feature type="transmembrane region" description="Helical" evidence="7">
    <location>
        <begin position="264"/>
        <end position="281"/>
    </location>
</feature>
<dbReference type="OrthoDB" id="9986881at2759"/>
<evidence type="ECO:0000256" key="6">
    <source>
        <dbReference type="SAM" id="MobiDB-lite"/>
    </source>
</evidence>
<dbReference type="EMBL" id="JABELV010000081">
    <property type="protein sequence ID" value="KAG7531829.1"/>
    <property type="molecule type" value="Genomic_DNA"/>
</dbReference>
<evidence type="ECO:0000256" key="3">
    <source>
        <dbReference type="ARBA" id="ARBA00022692"/>
    </source>
</evidence>
<dbReference type="InterPro" id="IPR020846">
    <property type="entry name" value="MFS_dom"/>
</dbReference>
<feature type="transmembrane region" description="Helical" evidence="7">
    <location>
        <begin position="287"/>
        <end position="310"/>
    </location>
</feature>
<feature type="region of interest" description="Disordered" evidence="6">
    <location>
        <begin position="1"/>
        <end position="21"/>
    </location>
</feature>
<evidence type="ECO:0000313" key="9">
    <source>
        <dbReference type="EMBL" id="KAG7531829.1"/>
    </source>
</evidence>
<feature type="transmembrane region" description="Helical" evidence="7">
    <location>
        <begin position="599"/>
        <end position="623"/>
    </location>
</feature>
<evidence type="ECO:0000256" key="5">
    <source>
        <dbReference type="ARBA" id="ARBA00023136"/>
    </source>
</evidence>
<name>A0A8K0JJN1_9TREE</name>
<evidence type="ECO:0000256" key="7">
    <source>
        <dbReference type="SAM" id="Phobius"/>
    </source>
</evidence>
<feature type="transmembrane region" description="Helical" evidence="7">
    <location>
        <begin position="572"/>
        <end position="593"/>
    </location>
</feature>